<dbReference type="Gene3D" id="3.30.1370.10">
    <property type="entry name" value="K Homology domain, type 1"/>
    <property type="match status" value="1"/>
</dbReference>
<evidence type="ECO:0000313" key="15">
    <source>
        <dbReference type="Proteomes" id="UP000034785"/>
    </source>
</evidence>
<feature type="compositionally biased region" description="Basic and acidic residues" evidence="12">
    <location>
        <begin position="657"/>
        <end position="709"/>
    </location>
</feature>
<dbReference type="PANTHER" id="PTHR11252">
    <property type="entry name" value="POLYRIBONUCLEOTIDE NUCLEOTIDYLTRANSFERASE"/>
    <property type="match status" value="1"/>
</dbReference>
<dbReference type="NCBIfam" id="TIGR03591">
    <property type="entry name" value="polynuc_phos"/>
    <property type="match status" value="1"/>
</dbReference>
<evidence type="ECO:0000256" key="12">
    <source>
        <dbReference type="SAM" id="MobiDB-lite"/>
    </source>
</evidence>
<dbReference type="InterPro" id="IPR012162">
    <property type="entry name" value="PNPase"/>
</dbReference>
<dbReference type="PATRIC" id="fig|1618425.3.peg.838"/>
<evidence type="ECO:0000256" key="1">
    <source>
        <dbReference type="ARBA" id="ARBA00004496"/>
    </source>
</evidence>
<dbReference type="GO" id="GO:0006402">
    <property type="term" value="P:mRNA catabolic process"/>
    <property type="evidence" value="ECO:0007669"/>
    <property type="project" value="UniProtKB-UniRule"/>
</dbReference>
<dbReference type="FunFam" id="2.40.50.140:FF:000023">
    <property type="entry name" value="Polyribonucleotide nucleotidyltransferase"/>
    <property type="match status" value="1"/>
</dbReference>
<dbReference type="InterPro" id="IPR012340">
    <property type="entry name" value="NA-bd_OB-fold"/>
</dbReference>
<dbReference type="Pfam" id="PF00013">
    <property type="entry name" value="KH_1"/>
    <property type="match status" value="1"/>
</dbReference>
<keyword evidence="6" id="KW-0548">Nucleotidyltransferase</keyword>
<keyword evidence="5 14" id="KW-0808">Transferase</keyword>
<dbReference type="Pfam" id="PF00575">
    <property type="entry name" value="S1"/>
    <property type="match status" value="1"/>
</dbReference>
<dbReference type="SUPFAM" id="SSF54211">
    <property type="entry name" value="Ribosomal protein S5 domain 2-like"/>
    <property type="match status" value="2"/>
</dbReference>
<dbReference type="EMBL" id="LCEJ01000063">
    <property type="protein sequence ID" value="KKS69147.1"/>
    <property type="molecule type" value="Genomic_DNA"/>
</dbReference>
<dbReference type="NCBIfam" id="NF008805">
    <property type="entry name" value="PRK11824.1"/>
    <property type="match status" value="1"/>
</dbReference>
<dbReference type="InterPro" id="IPR036612">
    <property type="entry name" value="KH_dom_type_1_sf"/>
</dbReference>
<dbReference type="GO" id="GO:0000175">
    <property type="term" value="F:3'-5'-RNA exonuclease activity"/>
    <property type="evidence" value="ECO:0007669"/>
    <property type="project" value="TreeGrafter"/>
</dbReference>
<dbReference type="FunFam" id="3.30.230.70:FF:000001">
    <property type="entry name" value="Polyribonucleotide nucleotidyltransferase"/>
    <property type="match status" value="1"/>
</dbReference>
<dbReference type="SUPFAM" id="SSF50249">
    <property type="entry name" value="Nucleic acid-binding proteins"/>
    <property type="match status" value="1"/>
</dbReference>
<dbReference type="PANTHER" id="PTHR11252:SF0">
    <property type="entry name" value="POLYRIBONUCLEOTIDE NUCLEOTIDYLTRANSFERASE 1, MITOCHONDRIAL"/>
    <property type="match status" value="1"/>
</dbReference>
<dbReference type="PROSITE" id="PS50126">
    <property type="entry name" value="S1"/>
    <property type="match status" value="1"/>
</dbReference>
<comment type="caution">
    <text evidence="14">The sequence shown here is derived from an EMBL/GenBank/DDBJ whole genome shotgun (WGS) entry which is preliminary data.</text>
</comment>
<proteinExistence type="inferred from homology"/>
<evidence type="ECO:0000256" key="11">
    <source>
        <dbReference type="PROSITE-ProRule" id="PRU00117"/>
    </source>
</evidence>
<name>A0A0G1B7B3_9BACT</name>
<dbReference type="Proteomes" id="UP000034785">
    <property type="component" value="Unassembled WGS sequence"/>
</dbReference>
<protein>
    <recommendedName>
        <fullName evidence="3 10">Polyribonucleotide nucleotidyltransferase</fullName>
        <ecNumber evidence="3 10">2.7.7.8</ecNumber>
    </recommendedName>
</protein>
<evidence type="ECO:0000256" key="4">
    <source>
        <dbReference type="ARBA" id="ARBA00022490"/>
    </source>
</evidence>
<dbReference type="CDD" id="cd04472">
    <property type="entry name" value="S1_PNPase"/>
    <property type="match status" value="1"/>
</dbReference>
<feature type="region of interest" description="Disordered" evidence="12">
    <location>
        <begin position="655"/>
        <end position="709"/>
    </location>
</feature>
<dbReference type="CDD" id="cd02393">
    <property type="entry name" value="KH-I_PNPase"/>
    <property type="match status" value="1"/>
</dbReference>
<dbReference type="EC" id="2.7.7.8" evidence="3 10"/>
<dbReference type="InterPro" id="IPR003029">
    <property type="entry name" value="S1_domain"/>
</dbReference>
<dbReference type="AlphaFoldDB" id="A0A0G1B7B3"/>
<feature type="domain" description="S1 motif" evidence="13">
    <location>
        <begin position="584"/>
        <end position="652"/>
    </location>
</feature>
<organism evidence="14 15">
    <name type="scientific">Candidatus Daviesbacteria bacterium GW2011_GWA2_42_7</name>
    <dbReference type="NCBI Taxonomy" id="1618425"/>
    <lineage>
        <taxon>Bacteria</taxon>
        <taxon>Candidatus Daviesiibacteriota</taxon>
    </lineage>
</organism>
<dbReference type="PIRSF" id="PIRSF005499">
    <property type="entry name" value="PNPase"/>
    <property type="match status" value="1"/>
</dbReference>
<dbReference type="SUPFAM" id="SSF55666">
    <property type="entry name" value="Ribonuclease PH domain 2-like"/>
    <property type="match status" value="2"/>
</dbReference>
<dbReference type="GO" id="GO:0003723">
    <property type="term" value="F:RNA binding"/>
    <property type="evidence" value="ECO:0007669"/>
    <property type="project" value="UniProtKB-UniRule"/>
</dbReference>
<dbReference type="PROSITE" id="PS50084">
    <property type="entry name" value="KH_TYPE_1"/>
    <property type="match status" value="1"/>
</dbReference>
<accession>A0A0G1B7B3</accession>
<dbReference type="InterPro" id="IPR004088">
    <property type="entry name" value="KH_dom_type_1"/>
</dbReference>
<evidence type="ECO:0000256" key="9">
    <source>
        <dbReference type="ARBA" id="ARBA00022884"/>
    </source>
</evidence>
<dbReference type="Gene3D" id="3.30.230.70">
    <property type="entry name" value="GHMP Kinase, N-terminal domain"/>
    <property type="match status" value="3"/>
</dbReference>
<evidence type="ECO:0000256" key="10">
    <source>
        <dbReference type="NCBIfam" id="TIGR03591"/>
    </source>
</evidence>
<keyword evidence="4" id="KW-0963">Cytoplasm</keyword>
<dbReference type="GO" id="GO:0004654">
    <property type="term" value="F:polyribonucleotide nucleotidyltransferase activity"/>
    <property type="evidence" value="ECO:0007669"/>
    <property type="project" value="UniProtKB-UniRule"/>
</dbReference>
<evidence type="ECO:0000259" key="13">
    <source>
        <dbReference type="PROSITE" id="PS50126"/>
    </source>
</evidence>
<dbReference type="Pfam" id="PF03726">
    <property type="entry name" value="PNPase"/>
    <property type="match status" value="1"/>
</dbReference>
<evidence type="ECO:0000256" key="2">
    <source>
        <dbReference type="ARBA" id="ARBA00007404"/>
    </source>
</evidence>
<dbReference type="Gene3D" id="2.40.50.140">
    <property type="entry name" value="Nucleic acid-binding proteins"/>
    <property type="match status" value="1"/>
</dbReference>
<comment type="similarity">
    <text evidence="2">Belongs to the polyribonucleotide nucleotidyltransferase family.</text>
</comment>
<dbReference type="Pfam" id="PF01138">
    <property type="entry name" value="RNase_PH"/>
    <property type="match status" value="2"/>
</dbReference>
<keyword evidence="7" id="KW-0479">Metal-binding</keyword>
<comment type="subcellular location">
    <subcellularLocation>
        <location evidence="1">Cytoplasm</location>
    </subcellularLocation>
</comment>
<dbReference type="SUPFAM" id="SSF54791">
    <property type="entry name" value="Eukaryotic type KH-domain (KH-domain type I)"/>
    <property type="match status" value="1"/>
</dbReference>
<dbReference type="SMART" id="SM00316">
    <property type="entry name" value="S1"/>
    <property type="match status" value="1"/>
</dbReference>
<keyword evidence="9 11" id="KW-0694">RNA-binding</keyword>
<dbReference type="GO" id="GO:0046872">
    <property type="term" value="F:metal ion binding"/>
    <property type="evidence" value="ECO:0007669"/>
    <property type="project" value="UniProtKB-KW"/>
</dbReference>
<sequence length="709" mass="77547">MSKIVTREIDLDGRKLKLETGRLAMQADASVVATWGETVVLCTVATQPLKTDLGYFPLSVEYVEKYYAGGRITGQRFIKRETRPPEEAILAGRAIDRAIRPLFPKEFTNEVQVIVTVLSFDGINDPRVLGFIGTSAALSISSVPWAGPLGVTRVGGKEDKFIINPTLEEIEHLDMDLLIASTRDKVAMIETEAKEVKDEVVFEGIKEGHKQAQRIVELIEDLTKEAGKEKLAISPLAEEIEKAVMEGVKTEAKKRIEAALFDTDHPWHEATANFIKAELSVQYAETLTPQIVSGVFDKVAKEIMHETVLEKGKRVDGRAMDEVRPINIELDILPRTHGSAVFERGSTQVLAIATLGPLSVSQTLEGMTGESTKRFMHHYNMGINPFSVGEVKRIGAPSRRDIGHGALVEKSLVNVLPSEEDFPYAMRVVSEVLAANASTSMASLCASTLALLDAGVQLKNPVEGVTAIQMDTKLIGLSFKIIEEALKQGKKAREFIIAKMNEVQPKAGELSKYAPKIETIHIKPEEIGLLIGTGGKNINGIIARTGAQIDVEDDGTVMISSADEEAIKKAVEAISGMFRTFEVGEVFEGKVVRIAPFGAFVELTPGKDGLVHVSQMAPHRVEKPEDVVSEGQTVKVRVTEVDRQGKIGLSMLFGTDIKPESEGSPRFRSGEAGRPREGGSRFGGGERRDFGRGNKPFDHRGPFDKKDRY</sequence>
<keyword evidence="8" id="KW-0460">Magnesium</keyword>
<dbReference type="InterPro" id="IPR015848">
    <property type="entry name" value="PNPase_PH_RNA-bd_bac/org-type"/>
</dbReference>
<dbReference type="InterPro" id="IPR027408">
    <property type="entry name" value="PNPase/RNase_PH_dom_sf"/>
</dbReference>
<dbReference type="InterPro" id="IPR001247">
    <property type="entry name" value="ExoRNase_PH_dom1"/>
</dbReference>
<dbReference type="FunFam" id="3.30.1370.10:FF:000001">
    <property type="entry name" value="Polyribonucleotide nucleotidyltransferase"/>
    <property type="match status" value="1"/>
</dbReference>
<evidence type="ECO:0000313" key="14">
    <source>
        <dbReference type="EMBL" id="KKS69147.1"/>
    </source>
</evidence>
<dbReference type="InterPro" id="IPR015847">
    <property type="entry name" value="ExoRNase_PH_dom2"/>
</dbReference>
<dbReference type="InterPro" id="IPR004087">
    <property type="entry name" value="KH_dom"/>
</dbReference>
<evidence type="ECO:0000256" key="5">
    <source>
        <dbReference type="ARBA" id="ARBA00022679"/>
    </source>
</evidence>
<dbReference type="InterPro" id="IPR036345">
    <property type="entry name" value="ExoRNase_PH_dom2_sf"/>
</dbReference>
<dbReference type="Pfam" id="PF03725">
    <property type="entry name" value="RNase_PH_C"/>
    <property type="match status" value="1"/>
</dbReference>
<gene>
    <name evidence="14" type="ORF">UV41_C0063G0005</name>
</gene>
<evidence type="ECO:0000256" key="8">
    <source>
        <dbReference type="ARBA" id="ARBA00022842"/>
    </source>
</evidence>
<dbReference type="GO" id="GO:0006396">
    <property type="term" value="P:RNA processing"/>
    <property type="evidence" value="ECO:0007669"/>
    <property type="project" value="InterPro"/>
</dbReference>
<evidence type="ECO:0000256" key="3">
    <source>
        <dbReference type="ARBA" id="ARBA00012416"/>
    </source>
</evidence>
<evidence type="ECO:0000256" key="6">
    <source>
        <dbReference type="ARBA" id="ARBA00022695"/>
    </source>
</evidence>
<dbReference type="InterPro" id="IPR020568">
    <property type="entry name" value="Ribosomal_Su5_D2-typ_SF"/>
</dbReference>
<dbReference type="SMART" id="SM00322">
    <property type="entry name" value="KH"/>
    <property type="match status" value="1"/>
</dbReference>
<evidence type="ECO:0000256" key="7">
    <source>
        <dbReference type="ARBA" id="ARBA00022723"/>
    </source>
</evidence>
<dbReference type="GO" id="GO:0005829">
    <property type="term" value="C:cytosol"/>
    <property type="evidence" value="ECO:0007669"/>
    <property type="project" value="TreeGrafter"/>
</dbReference>
<reference evidence="14 15" key="1">
    <citation type="journal article" date="2015" name="Nature">
        <title>rRNA introns, odd ribosomes, and small enigmatic genomes across a large radiation of phyla.</title>
        <authorList>
            <person name="Brown C.T."/>
            <person name="Hug L.A."/>
            <person name="Thomas B.C."/>
            <person name="Sharon I."/>
            <person name="Castelle C.J."/>
            <person name="Singh A."/>
            <person name="Wilkins M.J."/>
            <person name="Williams K.H."/>
            <person name="Banfield J.F."/>
        </authorList>
    </citation>
    <scope>NUCLEOTIDE SEQUENCE [LARGE SCALE GENOMIC DNA]</scope>
</reference>